<accession>A0ABY6P266</accession>
<organism evidence="2 3">
    <name type="scientific">Rhodococcus antarcticus</name>
    <dbReference type="NCBI Taxonomy" id="2987751"/>
    <lineage>
        <taxon>Bacteria</taxon>
        <taxon>Bacillati</taxon>
        <taxon>Actinomycetota</taxon>
        <taxon>Actinomycetes</taxon>
        <taxon>Mycobacteriales</taxon>
        <taxon>Nocardiaceae</taxon>
        <taxon>Rhodococcus</taxon>
    </lineage>
</organism>
<evidence type="ECO:0000313" key="2">
    <source>
        <dbReference type="EMBL" id="UZJ25431.1"/>
    </source>
</evidence>
<dbReference type="EMBL" id="CP110615">
    <property type="protein sequence ID" value="UZJ25431.1"/>
    <property type="molecule type" value="Genomic_DNA"/>
</dbReference>
<gene>
    <name evidence="2" type="ORF">RHODO2019_02845</name>
</gene>
<dbReference type="Proteomes" id="UP001164965">
    <property type="component" value="Chromosome"/>
</dbReference>
<name>A0ABY6P266_9NOCA</name>
<evidence type="ECO:0000256" key="1">
    <source>
        <dbReference type="SAM" id="MobiDB-lite"/>
    </source>
</evidence>
<feature type="compositionally biased region" description="Acidic residues" evidence="1">
    <location>
        <begin position="52"/>
        <end position="61"/>
    </location>
</feature>
<keyword evidence="3" id="KW-1185">Reference proteome</keyword>
<proteinExistence type="predicted"/>
<sequence length="75" mass="7725">MSITAAWQGATSEAVLGRLGPGACPPPRRPSGGSSRAVPRPPAPAPPRHDDPEDPEDPEDDVLALEVSSLCSDRG</sequence>
<reference evidence="2" key="1">
    <citation type="submission" date="2022-10" db="EMBL/GenBank/DDBJ databases">
        <title>Rhodococcus sp.75.</title>
        <authorList>
            <person name="Sun M."/>
        </authorList>
    </citation>
    <scope>NUCLEOTIDE SEQUENCE</scope>
    <source>
        <strain evidence="2">75</strain>
    </source>
</reference>
<feature type="region of interest" description="Disordered" evidence="1">
    <location>
        <begin position="16"/>
        <end position="61"/>
    </location>
</feature>
<protein>
    <submittedName>
        <fullName evidence="2">Uncharacterized protein</fullName>
    </submittedName>
</protein>
<evidence type="ECO:0000313" key="3">
    <source>
        <dbReference type="Proteomes" id="UP001164965"/>
    </source>
</evidence>
<dbReference type="RefSeq" id="WP_265383536.1">
    <property type="nucleotide sequence ID" value="NZ_CP110615.1"/>
</dbReference>